<dbReference type="RefSeq" id="WP_013257231.1">
    <property type="nucleotide sequence ID" value="NC_014365.1"/>
</dbReference>
<dbReference type="InterPro" id="IPR000719">
    <property type="entry name" value="Prot_kinase_dom"/>
</dbReference>
<keyword evidence="3" id="KW-1185">Reference proteome</keyword>
<dbReference type="KEGG" id="dbr:Deba_0400"/>
<accession>E1QDY9</accession>
<gene>
    <name evidence="2" type="ordered locus">Deba_0400</name>
</gene>
<name>E1QDY9_DESB2</name>
<dbReference type="GO" id="GO:0004672">
    <property type="term" value="F:protein kinase activity"/>
    <property type="evidence" value="ECO:0007669"/>
    <property type="project" value="InterPro"/>
</dbReference>
<evidence type="ECO:0000313" key="3">
    <source>
        <dbReference type="Proteomes" id="UP000009047"/>
    </source>
</evidence>
<dbReference type="STRING" id="644282.Deba_0400"/>
<dbReference type="PROSITE" id="PS50011">
    <property type="entry name" value="PROTEIN_KINASE_DOM"/>
    <property type="match status" value="1"/>
</dbReference>
<dbReference type="InterPro" id="IPR011009">
    <property type="entry name" value="Kinase-like_dom_sf"/>
</dbReference>
<dbReference type="eggNOG" id="COG0515">
    <property type="taxonomic scope" value="Bacteria"/>
</dbReference>
<dbReference type="HOGENOM" id="CLU_882043_0_0_7"/>
<dbReference type="GO" id="GO:0005524">
    <property type="term" value="F:ATP binding"/>
    <property type="evidence" value="ECO:0007669"/>
    <property type="project" value="InterPro"/>
</dbReference>
<evidence type="ECO:0000313" key="2">
    <source>
        <dbReference type="EMBL" id="ADK83775.1"/>
    </source>
</evidence>
<dbReference type="OrthoDB" id="5488306at2"/>
<reference evidence="2 3" key="1">
    <citation type="journal article" date="2010" name="Stand. Genomic Sci.">
        <title>Complete genome sequence of Desulfarculus baarsii type strain (2st14).</title>
        <authorList>
            <person name="Sun H."/>
            <person name="Spring S."/>
            <person name="Lapidus A."/>
            <person name="Davenport K."/>
            <person name="Del Rio T.G."/>
            <person name="Tice H."/>
            <person name="Nolan M."/>
            <person name="Copeland A."/>
            <person name="Cheng J.F."/>
            <person name="Lucas S."/>
            <person name="Tapia R."/>
            <person name="Goodwin L."/>
            <person name="Pitluck S."/>
            <person name="Ivanova N."/>
            <person name="Pagani I."/>
            <person name="Mavromatis K."/>
            <person name="Ovchinnikova G."/>
            <person name="Pati A."/>
            <person name="Chen A."/>
            <person name="Palaniappan K."/>
            <person name="Hauser L."/>
            <person name="Chang Y.J."/>
            <person name="Jeffries C.D."/>
            <person name="Detter J.C."/>
            <person name="Han C."/>
            <person name="Rohde M."/>
            <person name="Brambilla E."/>
            <person name="Goker M."/>
            <person name="Woyke T."/>
            <person name="Bristow J."/>
            <person name="Eisen J.A."/>
            <person name="Markowitz V."/>
            <person name="Hugenholtz P."/>
            <person name="Kyrpides N.C."/>
            <person name="Klenk H.P."/>
            <person name="Land M."/>
        </authorList>
    </citation>
    <scope>NUCLEOTIDE SEQUENCE [LARGE SCALE GENOMIC DNA]</scope>
    <source>
        <strain evidence="3">ATCC 33931 / DSM 2075 / LMG 7858 / VKM B-1802 / 2st14</strain>
    </source>
</reference>
<dbReference type="Proteomes" id="UP000009047">
    <property type="component" value="Chromosome"/>
</dbReference>
<sequence length="328" mass="37444">MNIKKRAEELLGAKIAGPRIVRDTSEFLRIDRGDVLELEGRLFVIKGVMFEGRFGLDDEPKPWVKTGLDLEDGAPKVLKLVFFEEFDLHLGGTVIRRYRSPAKEARVLEIVRDHPLFMHGQTLRDAAGNPVRVIERISGKPLFIDLEPLGLSHRQYTQRHLRGVLAKAVESIRAIKFLHDQAQRHGDIRRDHIFVENDTGLWRWIDFDYNYDQMANPFGLDLFGLGNVLCHLIGAGIPTSQSLAQSDPQALARLDEGDMSLVLPHRVFNLRKVYPHIPEELNRVLMHFTSSTPVFYERVDELLDELLPAMESLPPATEEAQCPTDRPY</sequence>
<dbReference type="AlphaFoldDB" id="E1QDY9"/>
<evidence type="ECO:0000259" key="1">
    <source>
        <dbReference type="PROSITE" id="PS50011"/>
    </source>
</evidence>
<protein>
    <recommendedName>
        <fullName evidence="1">Protein kinase domain-containing protein</fullName>
    </recommendedName>
</protein>
<organism evidence="2 3">
    <name type="scientific">Desulfarculus baarsii (strain ATCC 33931 / DSM 2075 / LMG 7858 / VKM B-1802 / 2st14)</name>
    <dbReference type="NCBI Taxonomy" id="644282"/>
    <lineage>
        <taxon>Bacteria</taxon>
        <taxon>Pseudomonadati</taxon>
        <taxon>Thermodesulfobacteriota</taxon>
        <taxon>Desulfarculia</taxon>
        <taxon>Desulfarculales</taxon>
        <taxon>Desulfarculaceae</taxon>
        <taxon>Desulfarculus</taxon>
    </lineage>
</organism>
<feature type="domain" description="Protein kinase" evidence="1">
    <location>
        <begin position="43"/>
        <end position="328"/>
    </location>
</feature>
<dbReference type="EMBL" id="CP002085">
    <property type="protein sequence ID" value="ADK83775.1"/>
    <property type="molecule type" value="Genomic_DNA"/>
</dbReference>
<proteinExistence type="predicted"/>
<dbReference type="SUPFAM" id="SSF56112">
    <property type="entry name" value="Protein kinase-like (PK-like)"/>
    <property type="match status" value="1"/>
</dbReference>